<dbReference type="InterPro" id="IPR000719">
    <property type="entry name" value="Prot_kinase_dom"/>
</dbReference>
<dbReference type="Gene3D" id="3.30.200.20">
    <property type="entry name" value="Phosphorylase Kinase, domain 1"/>
    <property type="match status" value="1"/>
</dbReference>
<evidence type="ECO:0000256" key="1">
    <source>
        <dbReference type="ARBA" id="ARBA00012513"/>
    </source>
</evidence>
<dbReference type="GeneTree" id="ENSGT00940000159035"/>
<dbReference type="Gene3D" id="3.30.450.20">
    <property type="entry name" value="PAS domain"/>
    <property type="match status" value="1"/>
</dbReference>
<dbReference type="InterPro" id="IPR017441">
    <property type="entry name" value="Protein_kinase_ATP_BS"/>
</dbReference>
<dbReference type="GO" id="GO:0005634">
    <property type="term" value="C:nucleus"/>
    <property type="evidence" value="ECO:0007669"/>
    <property type="project" value="TreeGrafter"/>
</dbReference>
<dbReference type="OMA" id="AFIDHHP"/>
<name>H3DCV0_TETNG</name>
<accession>H3DCV0</accession>
<dbReference type="Proteomes" id="UP000007303">
    <property type="component" value="Unassembled WGS sequence"/>
</dbReference>
<dbReference type="EC" id="2.7.11.1" evidence="1"/>
<dbReference type="InParanoid" id="H3DCV0"/>
<evidence type="ECO:0000256" key="8">
    <source>
        <dbReference type="ARBA" id="ARBA00048679"/>
    </source>
</evidence>
<reference evidence="13" key="1">
    <citation type="journal article" date="2004" name="Nature">
        <title>Genome duplication in the teleost fish Tetraodon nigroviridis reveals the early vertebrate proto-karyotype.</title>
        <authorList>
            <person name="Jaillon O."/>
            <person name="Aury J.-M."/>
            <person name="Brunet F."/>
            <person name="Petit J.-L."/>
            <person name="Stange-Thomann N."/>
            <person name="Mauceli E."/>
            <person name="Bouneau L."/>
            <person name="Fischer C."/>
            <person name="Ozouf-Costaz C."/>
            <person name="Bernot A."/>
            <person name="Nicaud S."/>
            <person name="Jaffe D."/>
            <person name="Fisher S."/>
            <person name="Lutfalla G."/>
            <person name="Dossat C."/>
            <person name="Segurens B."/>
            <person name="Dasilva C."/>
            <person name="Salanoubat M."/>
            <person name="Levy M."/>
            <person name="Boudet N."/>
            <person name="Castellano S."/>
            <person name="Anthouard V."/>
            <person name="Jubin C."/>
            <person name="Castelli V."/>
            <person name="Katinka M."/>
            <person name="Vacherie B."/>
            <person name="Biemont C."/>
            <person name="Skalli Z."/>
            <person name="Cattolico L."/>
            <person name="Poulain J."/>
            <person name="De Berardinis V."/>
            <person name="Cruaud C."/>
            <person name="Duprat S."/>
            <person name="Brottier P."/>
            <person name="Coutanceau J.-P."/>
            <person name="Gouzy J."/>
            <person name="Parra G."/>
            <person name="Lardier G."/>
            <person name="Chapple C."/>
            <person name="McKernan K.J."/>
            <person name="McEwan P."/>
            <person name="Bosak S."/>
            <person name="Kellis M."/>
            <person name="Volff J.-N."/>
            <person name="Guigo R."/>
            <person name="Zody M.C."/>
            <person name="Mesirov J."/>
            <person name="Lindblad-Toh K."/>
            <person name="Birren B."/>
            <person name="Nusbaum C."/>
            <person name="Kahn D."/>
            <person name="Robinson-Rechavi M."/>
            <person name="Laudet V."/>
            <person name="Schachter V."/>
            <person name="Quetier F."/>
            <person name="Saurin W."/>
            <person name="Scarpelli C."/>
            <person name="Wincker P."/>
            <person name="Lander E.S."/>
            <person name="Weissenbach J."/>
            <person name="Roest Crollius H."/>
        </authorList>
    </citation>
    <scope>NUCLEOTIDE SEQUENCE [LARGE SCALE GENOMIC DNA]</scope>
</reference>
<dbReference type="InterPro" id="IPR008271">
    <property type="entry name" value="Ser/Thr_kinase_AS"/>
</dbReference>
<evidence type="ECO:0000259" key="11">
    <source>
        <dbReference type="PROSITE" id="PS50011"/>
    </source>
</evidence>
<evidence type="ECO:0000256" key="5">
    <source>
        <dbReference type="ARBA" id="ARBA00022777"/>
    </source>
</evidence>
<dbReference type="InterPro" id="IPR011009">
    <property type="entry name" value="Kinase-like_dom_sf"/>
</dbReference>
<dbReference type="PROSITE" id="PS00108">
    <property type="entry name" value="PROTEIN_KINASE_ST"/>
    <property type="match status" value="1"/>
</dbReference>
<dbReference type="SMART" id="SM00220">
    <property type="entry name" value="S_TKc"/>
    <property type="match status" value="1"/>
</dbReference>
<dbReference type="AlphaFoldDB" id="H3DCV0"/>
<dbReference type="Gene3D" id="1.10.510.10">
    <property type="entry name" value="Transferase(Phosphotransferase) domain 1"/>
    <property type="match status" value="1"/>
</dbReference>
<dbReference type="FunFam" id="1.10.510.10:FF:000351">
    <property type="entry name" value="PAS domain-containing serine/threonine-protein kinase"/>
    <property type="match status" value="1"/>
</dbReference>
<dbReference type="GO" id="GO:0005524">
    <property type="term" value="F:ATP binding"/>
    <property type="evidence" value="ECO:0007669"/>
    <property type="project" value="UniProtKB-UniRule"/>
</dbReference>
<dbReference type="PANTHER" id="PTHR24346">
    <property type="entry name" value="MAP/MICROTUBULE AFFINITY-REGULATING KINASE"/>
    <property type="match status" value="1"/>
</dbReference>
<dbReference type="SUPFAM" id="SSF56112">
    <property type="entry name" value="Protein kinase-like (PK-like)"/>
    <property type="match status" value="1"/>
</dbReference>
<dbReference type="Pfam" id="PF00069">
    <property type="entry name" value="Pkinase"/>
    <property type="match status" value="1"/>
</dbReference>
<feature type="binding site" evidence="9">
    <location>
        <position position="825"/>
    </location>
    <ligand>
        <name>ATP</name>
        <dbReference type="ChEBI" id="CHEBI:30616"/>
    </ligand>
</feature>
<evidence type="ECO:0000256" key="2">
    <source>
        <dbReference type="ARBA" id="ARBA00022527"/>
    </source>
</evidence>
<dbReference type="GO" id="GO:0005829">
    <property type="term" value="C:cytosol"/>
    <property type="evidence" value="ECO:0007669"/>
    <property type="project" value="TreeGrafter"/>
</dbReference>
<sequence>LFSQLFSGDFSLLLPPATLSPNKAVLTVNLKTREIVSVNKQAQKLFECITNELIGKKLSSIFKKTSQVLEEALEESFLLEDGSVRAVTGKVVNVVTPSGEVPVSVCTYKQSQDEDHWIIMVESVEKVSACLTFSQDGSVLTCDLVFAHLLGYPHPDEIKGRFIKELMPSLKISLHNHALPKMLMLHKVCGKNRSGASVPLCIKLQGAVVLHHQDSKPEPYNSVPSSGPLLEYSGTVWAFAPLSGLLQLHPDGSICSISDLHALSLFGYNKDELLRKSITFLVPGFYECMTDSAKKAMSFSDSQAASKMSKKSAYLKLILDPSSVVAGDMATVHHAVLNRSSTGRGRIFTGTSNRLEKQGSALSTLSPPAVTSTRVVIKPTACSVFYINHRYCNRPDDTAELMKEAAQVALCSSDINSDENTQALLRTFAWVEAPGENTFCTVISPPGRRQQLGRKAADHVQPIINVIPSTQYSNKIFGGGTASQNTCKVGAFPDVTTNQPSVTSVLQGSSFEVISLGSRMLQTHAKKKTLGCVYQRKLGFPLPGAVLGYHCCYKSSSGFCEKFPGHGGSDAGRTEESQSAHIVDSASCYLDLNSNGDLVTRAMADLDLNSSIELLSGRMHDNNQHSMSCDTAELLRTPSPCMIESDQEAEVTDGVSVGVEAKESSSGERVDGNQDQQAQWAAIPATSTPKKQNTPPNPQILEGTFRGSGYHRDGTKVDLQWDTCRAVLPDGSSMFCLWMSRCGLQGALFQTHDSLYNQSGASLGEQIDNASYGEALRSTIDLEQTRACDGQFKEEYQLVSAVGKGAFGFVWKAIRRSDGQEVIVKFINKARIVDDCWVDDPMLGRVSQEIAILTRVQHHNIVKVLEVFENGSYFQMVMEKHGEGLDLFEFIDMHPSLDEPLASYIFRQLVAAVFYLRTKSILHRDIKDENIIIDKCFHIRLIDFGSAAMMVPKKLFYNFYGTLEYCSPEVLQGNPYEGPELEMWSLGVLLYTLLFSENPFCGVEEILNGKLRIPVHLSLELQGMLCGLLQPDPSLRMTLDELLLQSWVSQPISLAEYSWAEV</sequence>
<dbReference type="GO" id="GO:0045719">
    <property type="term" value="P:negative regulation of glycogen biosynthetic process"/>
    <property type="evidence" value="ECO:0007669"/>
    <property type="project" value="TreeGrafter"/>
</dbReference>
<dbReference type="Ensembl" id="ENSTNIT00000018568.1">
    <property type="protein sequence ID" value="ENSTNIP00000018343.1"/>
    <property type="gene ID" value="ENSTNIG00000015283.1"/>
</dbReference>
<keyword evidence="6 9" id="KW-0067">ATP-binding</keyword>
<dbReference type="HOGENOM" id="CLU_006086_0_0_1"/>
<evidence type="ECO:0000256" key="3">
    <source>
        <dbReference type="ARBA" id="ARBA00022679"/>
    </source>
</evidence>
<comment type="catalytic activity">
    <reaction evidence="7">
        <text>L-threonyl-[protein] + ATP = O-phospho-L-threonyl-[protein] + ADP + H(+)</text>
        <dbReference type="Rhea" id="RHEA:46608"/>
        <dbReference type="Rhea" id="RHEA-COMP:11060"/>
        <dbReference type="Rhea" id="RHEA-COMP:11605"/>
        <dbReference type="ChEBI" id="CHEBI:15378"/>
        <dbReference type="ChEBI" id="CHEBI:30013"/>
        <dbReference type="ChEBI" id="CHEBI:30616"/>
        <dbReference type="ChEBI" id="CHEBI:61977"/>
        <dbReference type="ChEBI" id="CHEBI:456216"/>
        <dbReference type="EC" id="2.7.11.1"/>
    </reaction>
</comment>
<dbReference type="GO" id="GO:0035556">
    <property type="term" value="P:intracellular signal transduction"/>
    <property type="evidence" value="ECO:0007669"/>
    <property type="project" value="TreeGrafter"/>
</dbReference>
<organism evidence="12 13">
    <name type="scientific">Tetraodon nigroviridis</name>
    <name type="common">Spotted green pufferfish</name>
    <name type="synonym">Chelonodon nigroviridis</name>
    <dbReference type="NCBI Taxonomy" id="99883"/>
    <lineage>
        <taxon>Eukaryota</taxon>
        <taxon>Metazoa</taxon>
        <taxon>Chordata</taxon>
        <taxon>Craniata</taxon>
        <taxon>Vertebrata</taxon>
        <taxon>Euteleostomi</taxon>
        <taxon>Actinopterygii</taxon>
        <taxon>Neopterygii</taxon>
        <taxon>Teleostei</taxon>
        <taxon>Neoteleostei</taxon>
        <taxon>Acanthomorphata</taxon>
        <taxon>Eupercaria</taxon>
        <taxon>Tetraodontiformes</taxon>
        <taxon>Tetradontoidea</taxon>
        <taxon>Tetraodontidae</taxon>
        <taxon>Tetraodon</taxon>
    </lineage>
</organism>
<feature type="region of interest" description="Disordered" evidence="10">
    <location>
        <begin position="683"/>
        <end position="707"/>
    </location>
</feature>
<evidence type="ECO:0000313" key="12">
    <source>
        <dbReference type="Ensembl" id="ENSTNIP00000018343.1"/>
    </source>
</evidence>
<keyword evidence="4 9" id="KW-0547">Nucleotide-binding</keyword>
<evidence type="ECO:0000256" key="4">
    <source>
        <dbReference type="ARBA" id="ARBA00022741"/>
    </source>
</evidence>
<dbReference type="PROSITE" id="PS50011">
    <property type="entry name" value="PROTEIN_KINASE_DOM"/>
    <property type="match status" value="1"/>
</dbReference>
<keyword evidence="13" id="KW-1185">Reference proteome</keyword>
<dbReference type="PANTHER" id="PTHR24346:SF51">
    <property type="entry name" value="PAS DOMAIN-CONTAINING SERINE_THREONINE-PROTEIN KINASE"/>
    <property type="match status" value="1"/>
</dbReference>
<feature type="domain" description="Protein kinase" evidence="11">
    <location>
        <begin position="796"/>
        <end position="1048"/>
    </location>
</feature>
<keyword evidence="3" id="KW-0808">Transferase</keyword>
<dbReference type="GO" id="GO:0004674">
    <property type="term" value="F:protein serine/threonine kinase activity"/>
    <property type="evidence" value="ECO:0007669"/>
    <property type="project" value="UniProtKB-KW"/>
</dbReference>
<keyword evidence="5" id="KW-0418">Kinase</keyword>
<protein>
    <recommendedName>
        <fullName evidence="1">non-specific serine/threonine protein kinase</fullName>
        <ecNumber evidence="1">2.7.11.1</ecNumber>
    </recommendedName>
</protein>
<keyword evidence="2" id="KW-0723">Serine/threonine-protein kinase</keyword>
<dbReference type="InterPro" id="IPR000014">
    <property type="entry name" value="PAS"/>
</dbReference>
<dbReference type="STRING" id="99883.ENSTNIP00000018343"/>
<dbReference type="FunFam" id="3.30.200.20:FF:000346">
    <property type="entry name" value="PAS domain-containing serine/threonine-protein kinase"/>
    <property type="match status" value="1"/>
</dbReference>
<evidence type="ECO:0000256" key="9">
    <source>
        <dbReference type="PROSITE-ProRule" id="PRU10141"/>
    </source>
</evidence>
<feature type="compositionally biased region" description="Polar residues" evidence="10">
    <location>
        <begin position="683"/>
        <end position="694"/>
    </location>
</feature>
<dbReference type="PROSITE" id="PS00107">
    <property type="entry name" value="PROTEIN_KINASE_ATP"/>
    <property type="match status" value="1"/>
</dbReference>
<reference evidence="12" key="3">
    <citation type="submission" date="2025-09" db="UniProtKB">
        <authorList>
            <consortium name="Ensembl"/>
        </authorList>
    </citation>
    <scope>IDENTIFICATION</scope>
</reference>
<evidence type="ECO:0000313" key="13">
    <source>
        <dbReference type="Proteomes" id="UP000007303"/>
    </source>
</evidence>
<evidence type="ECO:0000256" key="10">
    <source>
        <dbReference type="SAM" id="MobiDB-lite"/>
    </source>
</evidence>
<proteinExistence type="predicted"/>
<evidence type="ECO:0000256" key="7">
    <source>
        <dbReference type="ARBA" id="ARBA00047899"/>
    </source>
</evidence>
<comment type="catalytic activity">
    <reaction evidence="8">
        <text>L-seryl-[protein] + ATP = O-phospho-L-seryl-[protein] + ADP + H(+)</text>
        <dbReference type="Rhea" id="RHEA:17989"/>
        <dbReference type="Rhea" id="RHEA-COMP:9863"/>
        <dbReference type="Rhea" id="RHEA-COMP:11604"/>
        <dbReference type="ChEBI" id="CHEBI:15378"/>
        <dbReference type="ChEBI" id="CHEBI:29999"/>
        <dbReference type="ChEBI" id="CHEBI:30616"/>
        <dbReference type="ChEBI" id="CHEBI:83421"/>
        <dbReference type="ChEBI" id="CHEBI:456216"/>
        <dbReference type="EC" id="2.7.11.1"/>
    </reaction>
</comment>
<dbReference type="Pfam" id="PF13426">
    <property type="entry name" value="PAS_9"/>
    <property type="match status" value="2"/>
</dbReference>
<evidence type="ECO:0000256" key="6">
    <source>
        <dbReference type="ARBA" id="ARBA00022840"/>
    </source>
</evidence>
<reference evidence="12" key="2">
    <citation type="submission" date="2025-08" db="UniProtKB">
        <authorList>
            <consortium name="Ensembl"/>
        </authorList>
    </citation>
    <scope>IDENTIFICATION</scope>
</reference>